<name>A0A5B9DA56_9ARCH</name>
<dbReference type="RefSeq" id="WP_147662628.1">
    <property type="nucleotide sequence ID" value="NZ_CP042905.2"/>
</dbReference>
<organism evidence="1 2">
    <name type="scientific">Promethearchaeum syntrophicum</name>
    <dbReference type="NCBI Taxonomy" id="2594042"/>
    <lineage>
        <taxon>Archaea</taxon>
        <taxon>Promethearchaeati</taxon>
        <taxon>Promethearchaeota</taxon>
        <taxon>Promethearchaeia</taxon>
        <taxon>Promethearchaeales</taxon>
        <taxon>Promethearchaeaceae</taxon>
        <taxon>Promethearchaeum</taxon>
    </lineage>
</organism>
<evidence type="ECO:0000313" key="2">
    <source>
        <dbReference type="Proteomes" id="UP000321408"/>
    </source>
</evidence>
<proteinExistence type="predicted"/>
<reference evidence="1 2" key="1">
    <citation type="journal article" date="2020" name="Nature">
        <title>Isolation of an archaeon at the prokaryote-eukaryote interface.</title>
        <authorList>
            <person name="Imachi H."/>
            <person name="Nobu M.K."/>
            <person name="Nakahara N."/>
            <person name="Morono Y."/>
            <person name="Ogawara M."/>
            <person name="Takaki Y."/>
            <person name="Takano Y."/>
            <person name="Uematsu K."/>
            <person name="Ikuta T."/>
            <person name="Ito M."/>
            <person name="Matsui Y."/>
            <person name="Miyazaki M."/>
            <person name="Murata K."/>
            <person name="Saito Y."/>
            <person name="Sakai S."/>
            <person name="Song C."/>
            <person name="Tasumi E."/>
            <person name="Yamanaka Y."/>
            <person name="Yamaguchi T."/>
            <person name="Kamagata Y."/>
            <person name="Tamaki H."/>
            <person name="Takai K."/>
        </authorList>
    </citation>
    <scope>NUCLEOTIDE SEQUENCE [LARGE SCALE GENOMIC DNA]</scope>
    <source>
        <strain evidence="1 2">MK-D1</strain>
    </source>
</reference>
<protein>
    <submittedName>
        <fullName evidence="1">Uncharacterized protein</fullName>
    </submittedName>
</protein>
<gene>
    <name evidence="1" type="ORF">DSAG12_01554</name>
</gene>
<dbReference type="Proteomes" id="UP000321408">
    <property type="component" value="Chromosome"/>
</dbReference>
<dbReference type="GeneID" id="41329548"/>
<dbReference type="KEGG" id="psyt:DSAG12_01554"/>
<evidence type="ECO:0000313" key="1">
    <source>
        <dbReference type="EMBL" id="QEE15727.1"/>
    </source>
</evidence>
<reference evidence="1 2" key="2">
    <citation type="journal article" date="2024" name="Int. J. Syst. Evol. Microbiol.">
        <title>Promethearchaeum syntrophicum gen. nov., sp. nov., an anaerobic, obligately syntrophic archaeon, the first isolate of the lineage 'Asgard' archaea, and proposal of the new archaeal phylum Promethearchaeota phyl. nov. and kingdom Promethearchaeati regn. nov.</title>
        <authorList>
            <person name="Imachi H."/>
            <person name="Nobu M.K."/>
            <person name="Kato S."/>
            <person name="Takaki Y."/>
            <person name="Miyazaki M."/>
            <person name="Miyata M."/>
            <person name="Ogawara M."/>
            <person name="Saito Y."/>
            <person name="Sakai S."/>
            <person name="Tahara Y.O."/>
            <person name="Takano Y."/>
            <person name="Tasumi E."/>
            <person name="Uematsu K."/>
            <person name="Yoshimura T."/>
            <person name="Itoh T."/>
            <person name="Ohkuma M."/>
            <person name="Takai K."/>
        </authorList>
    </citation>
    <scope>NUCLEOTIDE SEQUENCE [LARGE SCALE GENOMIC DNA]</scope>
    <source>
        <strain evidence="1 2">MK-D1</strain>
    </source>
</reference>
<dbReference type="EMBL" id="CP042905">
    <property type="protein sequence ID" value="QEE15727.1"/>
    <property type="molecule type" value="Genomic_DNA"/>
</dbReference>
<dbReference type="AlphaFoldDB" id="A0A5B9DA56"/>
<keyword evidence="2" id="KW-1185">Reference proteome</keyword>
<sequence>MNKSTKILLKLVKTQESSKSVQGKLIPLQIDKKIEAIEQIIIFQSKKKYYPYIFFQGKSLNLLGILLTRQSSDLLIMIARKMLVSMNFNGIKLTQYYFPKEANSIKLIVLYKWEIFDEFTKILTDLDEIQRKFDETLKKLVRLTLES</sequence>
<accession>A0A5B9DA56</accession>